<comment type="caution">
    <text evidence="8">The sequence shown here is derived from an EMBL/GenBank/DDBJ whole genome shotgun (WGS) entry which is preliminary data.</text>
</comment>
<evidence type="ECO:0000313" key="8">
    <source>
        <dbReference type="EMBL" id="MWG36392.1"/>
    </source>
</evidence>
<evidence type="ECO:0000256" key="5">
    <source>
        <dbReference type="ARBA" id="ARBA00022777"/>
    </source>
</evidence>
<keyword evidence="3" id="KW-0597">Phosphoprotein</keyword>
<dbReference type="PANTHER" id="PTHR44936">
    <property type="entry name" value="SENSOR PROTEIN CREC"/>
    <property type="match status" value="1"/>
</dbReference>
<evidence type="ECO:0000256" key="6">
    <source>
        <dbReference type="ARBA" id="ARBA00023012"/>
    </source>
</evidence>
<sequence>DTRVVPLDDVVAEAWSYVETNGTALTAGSLGPVECDPDQLGRLFENLFRNAVEHGHADTLTVERFDDGGFAVEDDGGGFDATTDDLFEKGHRSANGGIGFGLTIVADIAAAHDWTVDATTGRAGGARFEVRPS</sequence>
<gene>
    <name evidence="8" type="ORF">GQS65_18195</name>
</gene>
<feature type="non-terminal residue" evidence="8">
    <location>
        <position position="1"/>
    </location>
</feature>
<name>A0A6B0GNL4_9EURY</name>
<keyword evidence="5" id="KW-0418">Kinase</keyword>
<evidence type="ECO:0000256" key="2">
    <source>
        <dbReference type="ARBA" id="ARBA00012438"/>
    </source>
</evidence>
<evidence type="ECO:0000256" key="3">
    <source>
        <dbReference type="ARBA" id="ARBA00022553"/>
    </source>
</evidence>
<evidence type="ECO:0000313" key="9">
    <source>
        <dbReference type="Proteomes" id="UP000451471"/>
    </source>
</evidence>
<dbReference type="EC" id="2.7.13.3" evidence="2"/>
<dbReference type="InterPro" id="IPR003594">
    <property type="entry name" value="HATPase_dom"/>
</dbReference>
<organism evidence="8 9">
    <name type="scientific">Halomarina oriensis</name>
    <dbReference type="NCBI Taxonomy" id="671145"/>
    <lineage>
        <taxon>Archaea</taxon>
        <taxon>Methanobacteriati</taxon>
        <taxon>Methanobacteriota</taxon>
        <taxon>Stenosarchaea group</taxon>
        <taxon>Halobacteria</taxon>
        <taxon>Halobacteriales</taxon>
        <taxon>Natronomonadaceae</taxon>
        <taxon>Halomarina</taxon>
    </lineage>
</organism>
<proteinExistence type="predicted"/>
<dbReference type="PANTHER" id="PTHR44936:SF9">
    <property type="entry name" value="SENSOR PROTEIN CREC"/>
    <property type="match status" value="1"/>
</dbReference>
<keyword evidence="9" id="KW-1185">Reference proteome</keyword>
<reference evidence="8 9" key="1">
    <citation type="submission" date="2019-12" db="EMBL/GenBank/DDBJ databases">
        <title>Halocatena pleomorpha gen. nov. sp. nov., an extremely halophilic archaeon of family Halobacteriaceae isolated from saltpan soil.</title>
        <authorList>
            <person name="Pal Y."/>
            <person name="Verma A."/>
            <person name="Krishnamurthi S."/>
            <person name="Kumar P."/>
        </authorList>
    </citation>
    <scope>NUCLEOTIDE SEQUENCE [LARGE SCALE GENOMIC DNA]</scope>
    <source>
        <strain evidence="8 9">JCM 16495</strain>
    </source>
</reference>
<evidence type="ECO:0000256" key="1">
    <source>
        <dbReference type="ARBA" id="ARBA00000085"/>
    </source>
</evidence>
<dbReference type="GO" id="GO:0000160">
    <property type="term" value="P:phosphorelay signal transduction system"/>
    <property type="evidence" value="ECO:0007669"/>
    <property type="project" value="UniProtKB-KW"/>
</dbReference>
<dbReference type="Pfam" id="PF02518">
    <property type="entry name" value="HATPase_c"/>
    <property type="match status" value="1"/>
</dbReference>
<protein>
    <recommendedName>
        <fullName evidence="2">histidine kinase</fullName>
        <ecNumber evidence="2">2.7.13.3</ecNumber>
    </recommendedName>
</protein>
<dbReference type="OrthoDB" id="8127at2157"/>
<dbReference type="EMBL" id="WSZK01000034">
    <property type="protein sequence ID" value="MWG36392.1"/>
    <property type="molecule type" value="Genomic_DNA"/>
</dbReference>
<dbReference type="Proteomes" id="UP000451471">
    <property type="component" value="Unassembled WGS sequence"/>
</dbReference>
<feature type="domain" description="Histidine kinase/HSP90-like ATPase" evidence="7">
    <location>
        <begin position="35"/>
        <end position="133"/>
    </location>
</feature>
<dbReference type="SUPFAM" id="SSF55874">
    <property type="entry name" value="ATPase domain of HSP90 chaperone/DNA topoisomerase II/histidine kinase"/>
    <property type="match status" value="1"/>
</dbReference>
<accession>A0A6B0GNL4</accession>
<comment type="catalytic activity">
    <reaction evidence="1">
        <text>ATP + protein L-histidine = ADP + protein N-phospho-L-histidine.</text>
        <dbReference type="EC" id="2.7.13.3"/>
    </reaction>
</comment>
<keyword evidence="6" id="KW-0902">Two-component regulatory system</keyword>
<dbReference type="GO" id="GO:0004673">
    <property type="term" value="F:protein histidine kinase activity"/>
    <property type="evidence" value="ECO:0007669"/>
    <property type="project" value="UniProtKB-EC"/>
</dbReference>
<dbReference type="InterPro" id="IPR036890">
    <property type="entry name" value="HATPase_C_sf"/>
</dbReference>
<dbReference type="Gene3D" id="3.30.565.10">
    <property type="entry name" value="Histidine kinase-like ATPase, C-terminal domain"/>
    <property type="match status" value="1"/>
</dbReference>
<dbReference type="InterPro" id="IPR050980">
    <property type="entry name" value="2C_sensor_his_kinase"/>
</dbReference>
<dbReference type="RefSeq" id="WP_199268504.1">
    <property type="nucleotide sequence ID" value="NZ_WSZK01000034.1"/>
</dbReference>
<evidence type="ECO:0000256" key="4">
    <source>
        <dbReference type="ARBA" id="ARBA00022679"/>
    </source>
</evidence>
<dbReference type="AlphaFoldDB" id="A0A6B0GNL4"/>
<keyword evidence="4" id="KW-0808">Transferase</keyword>
<dbReference type="SMART" id="SM00387">
    <property type="entry name" value="HATPase_c"/>
    <property type="match status" value="1"/>
</dbReference>
<evidence type="ECO:0000259" key="7">
    <source>
        <dbReference type="SMART" id="SM00387"/>
    </source>
</evidence>